<keyword evidence="4" id="KW-0472">Membrane</keyword>
<dbReference type="PANTHER" id="PTHR24255">
    <property type="entry name" value="COMPLEMENT COMPONENT 1, S SUBCOMPONENT-RELATED"/>
    <property type="match status" value="1"/>
</dbReference>
<accession>A0A210Q517</accession>
<feature type="region of interest" description="Disordered" evidence="3">
    <location>
        <begin position="186"/>
        <end position="236"/>
    </location>
</feature>
<feature type="compositionally biased region" description="Polar residues" evidence="3">
    <location>
        <begin position="197"/>
        <end position="227"/>
    </location>
</feature>
<feature type="signal peptide" evidence="5">
    <location>
        <begin position="1"/>
        <end position="28"/>
    </location>
</feature>
<dbReference type="Pfam" id="PF00431">
    <property type="entry name" value="CUB"/>
    <property type="match status" value="1"/>
</dbReference>
<dbReference type="Proteomes" id="UP000242188">
    <property type="component" value="Unassembled WGS sequence"/>
</dbReference>
<keyword evidence="4" id="KW-0812">Transmembrane</keyword>
<dbReference type="InterPro" id="IPR000859">
    <property type="entry name" value="CUB_dom"/>
</dbReference>
<keyword evidence="8" id="KW-1185">Reference proteome</keyword>
<name>A0A210Q517_MIZYE</name>
<reference evidence="7 8" key="1">
    <citation type="journal article" date="2017" name="Nat. Ecol. Evol.">
        <title>Scallop genome provides insights into evolution of bilaterian karyotype and development.</title>
        <authorList>
            <person name="Wang S."/>
            <person name="Zhang J."/>
            <person name="Jiao W."/>
            <person name="Li J."/>
            <person name="Xun X."/>
            <person name="Sun Y."/>
            <person name="Guo X."/>
            <person name="Huan P."/>
            <person name="Dong B."/>
            <person name="Zhang L."/>
            <person name="Hu X."/>
            <person name="Sun X."/>
            <person name="Wang J."/>
            <person name="Zhao C."/>
            <person name="Wang Y."/>
            <person name="Wang D."/>
            <person name="Huang X."/>
            <person name="Wang R."/>
            <person name="Lv J."/>
            <person name="Li Y."/>
            <person name="Zhang Z."/>
            <person name="Liu B."/>
            <person name="Lu W."/>
            <person name="Hui Y."/>
            <person name="Liang J."/>
            <person name="Zhou Z."/>
            <person name="Hou R."/>
            <person name="Li X."/>
            <person name="Liu Y."/>
            <person name="Li H."/>
            <person name="Ning X."/>
            <person name="Lin Y."/>
            <person name="Zhao L."/>
            <person name="Xing Q."/>
            <person name="Dou J."/>
            <person name="Li Y."/>
            <person name="Mao J."/>
            <person name="Guo H."/>
            <person name="Dou H."/>
            <person name="Li T."/>
            <person name="Mu C."/>
            <person name="Jiang W."/>
            <person name="Fu Q."/>
            <person name="Fu X."/>
            <person name="Miao Y."/>
            <person name="Liu J."/>
            <person name="Yu Q."/>
            <person name="Li R."/>
            <person name="Liao H."/>
            <person name="Li X."/>
            <person name="Kong Y."/>
            <person name="Jiang Z."/>
            <person name="Chourrout D."/>
            <person name="Li R."/>
            <person name="Bao Z."/>
        </authorList>
    </citation>
    <scope>NUCLEOTIDE SEQUENCE [LARGE SCALE GENOMIC DNA]</scope>
    <source>
        <strain evidence="7 8">PY_sf001</strain>
    </source>
</reference>
<feature type="chain" id="PRO_5012623040" evidence="5">
    <location>
        <begin position="29"/>
        <end position="339"/>
    </location>
</feature>
<evidence type="ECO:0000313" key="7">
    <source>
        <dbReference type="EMBL" id="OWF43815.1"/>
    </source>
</evidence>
<protein>
    <submittedName>
        <fullName evidence="7">Exoskeleton protein RP43</fullName>
    </submittedName>
</protein>
<dbReference type="GO" id="GO:0005615">
    <property type="term" value="C:extracellular space"/>
    <property type="evidence" value="ECO:0007669"/>
    <property type="project" value="TreeGrafter"/>
</dbReference>
<dbReference type="GO" id="GO:0004252">
    <property type="term" value="F:serine-type endopeptidase activity"/>
    <property type="evidence" value="ECO:0007669"/>
    <property type="project" value="TreeGrafter"/>
</dbReference>
<keyword evidence="5" id="KW-0732">Signal</keyword>
<dbReference type="SMART" id="SM00042">
    <property type="entry name" value="CUB"/>
    <property type="match status" value="1"/>
</dbReference>
<proteinExistence type="predicted"/>
<evidence type="ECO:0000256" key="1">
    <source>
        <dbReference type="ARBA" id="ARBA00023157"/>
    </source>
</evidence>
<dbReference type="PROSITE" id="PS01180">
    <property type="entry name" value="CUB"/>
    <property type="match status" value="1"/>
</dbReference>
<dbReference type="OrthoDB" id="6073068at2759"/>
<organism evidence="7 8">
    <name type="scientific">Mizuhopecten yessoensis</name>
    <name type="common">Japanese scallop</name>
    <name type="synonym">Patinopecten yessoensis</name>
    <dbReference type="NCBI Taxonomy" id="6573"/>
    <lineage>
        <taxon>Eukaryota</taxon>
        <taxon>Metazoa</taxon>
        <taxon>Spiralia</taxon>
        <taxon>Lophotrochozoa</taxon>
        <taxon>Mollusca</taxon>
        <taxon>Bivalvia</taxon>
        <taxon>Autobranchia</taxon>
        <taxon>Pteriomorphia</taxon>
        <taxon>Pectinida</taxon>
        <taxon>Pectinoidea</taxon>
        <taxon>Pectinidae</taxon>
        <taxon>Mizuhopecten</taxon>
    </lineage>
</organism>
<dbReference type="CDD" id="cd00041">
    <property type="entry name" value="CUB"/>
    <property type="match status" value="1"/>
</dbReference>
<feature type="transmembrane region" description="Helical" evidence="4">
    <location>
        <begin position="152"/>
        <end position="170"/>
    </location>
</feature>
<evidence type="ECO:0000256" key="2">
    <source>
        <dbReference type="PROSITE-ProRule" id="PRU00059"/>
    </source>
</evidence>
<gene>
    <name evidence="7" type="ORF">KP79_PYT12594</name>
</gene>
<sequence>MAGVDLPILTERLLVSVVVLISRVMCNACNTQHLVATQLETRLYSPSYGSYQNNMDCAWKISSALHDSNVQVEIEQMSLQTNNGYCVDYLQIYDGESVDSKLLGSVCRSTETFVSSSNNIYLRFYTDSSQTDIGFTLKYFQPDENDDSWKKVLTIVITVTVVAMILSCWYKRFHKRFRNHHHAVVDPDNETAGRSGVNRNRSCVWSTSSEQTQTDNEFTNSENTQQPGPVKPPAYSEIDVNPGKLPTYDETTIDEHNCECSPPPSYTDRIQTGRLIRQSSAYSYTYSVTSNSTSSLSSVSTTSIESSSSFINQSEQSSLSHLPTYESAMANHDTRVPIN</sequence>
<evidence type="ECO:0000256" key="5">
    <source>
        <dbReference type="SAM" id="SignalP"/>
    </source>
</evidence>
<dbReference type="AlphaFoldDB" id="A0A210Q517"/>
<dbReference type="EMBL" id="NEDP02004995">
    <property type="protein sequence ID" value="OWF43815.1"/>
    <property type="molecule type" value="Genomic_DNA"/>
</dbReference>
<feature type="domain" description="CUB" evidence="6">
    <location>
        <begin position="29"/>
        <end position="142"/>
    </location>
</feature>
<keyword evidence="4" id="KW-1133">Transmembrane helix</keyword>
<keyword evidence="1" id="KW-1015">Disulfide bond</keyword>
<evidence type="ECO:0000313" key="8">
    <source>
        <dbReference type="Proteomes" id="UP000242188"/>
    </source>
</evidence>
<dbReference type="PANTHER" id="PTHR24255:SF31">
    <property type="entry name" value="CUBILIN-LIKE PROTEIN"/>
    <property type="match status" value="1"/>
</dbReference>
<dbReference type="InterPro" id="IPR035914">
    <property type="entry name" value="Sperma_CUB_dom_sf"/>
</dbReference>
<comment type="caution">
    <text evidence="7">The sequence shown here is derived from an EMBL/GenBank/DDBJ whole genome shotgun (WGS) entry which is preliminary data.</text>
</comment>
<evidence type="ECO:0000256" key="3">
    <source>
        <dbReference type="SAM" id="MobiDB-lite"/>
    </source>
</evidence>
<comment type="caution">
    <text evidence="2">Lacks conserved residue(s) required for the propagation of feature annotation.</text>
</comment>
<evidence type="ECO:0000256" key="4">
    <source>
        <dbReference type="SAM" id="Phobius"/>
    </source>
</evidence>
<dbReference type="Gene3D" id="2.60.120.290">
    <property type="entry name" value="Spermadhesin, CUB domain"/>
    <property type="match status" value="1"/>
</dbReference>
<evidence type="ECO:0000259" key="6">
    <source>
        <dbReference type="PROSITE" id="PS01180"/>
    </source>
</evidence>
<dbReference type="SUPFAM" id="SSF49854">
    <property type="entry name" value="Spermadhesin, CUB domain"/>
    <property type="match status" value="1"/>
</dbReference>